<dbReference type="Pfam" id="PF02706">
    <property type="entry name" value="Wzz"/>
    <property type="match status" value="1"/>
</dbReference>
<evidence type="ECO:0000259" key="8">
    <source>
        <dbReference type="Pfam" id="PF13807"/>
    </source>
</evidence>
<reference evidence="9 10" key="1">
    <citation type="submission" date="2020-02" db="EMBL/GenBank/DDBJ databases">
        <title>Aliifodinibius halophilus 2W32, complete genome.</title>
        <authorList>
            <person name="Li Y."/>
            <person name="Wu S."/>
        </authorList>
    </citation>
    <scope>NUCLEOTIDE SEQUENCE [LARGE SCALE GENOMIC DNA]</scope>
    <source>
        <strain evidence="9 10">2W32</strain>
    </source>
</reference>
<evidence type="ECO:0008006" key="11">
    <source>
        <dbReference type="Google" id="ProtNLM"/>
    </source>
</evidence>
<feature type="domain" description="Tyrosine-protein kinase G-rich" evidence="8">
    <location>
        <begin position="294"/>
        <end position="372"/>
    </location>
</feature>
<evidence type="ECO:0000256" key="5">
    <source>
        <dbReference type="ARBA" id="ARBA00023136"/>
    </source>
</evidence>
<evidence type="ECO:0000256" key="1">
    <source>
        <dbReference type="ARBA" id="ARBA00004651"/>
    </source>
</evidence>
<evidence type="ECO:0000256" key="2">
    <source>
        <dbReference type="ARBA" id="ARBA00022475"/>
    </source>
</evidence>
<dbReference type="EMBL" id="JAALLS010000009">
    <property type="protein sequence ID" value="NGP88340.1"/>
    <property type="molecule type" value="Genomic_DNA"/>
</dbReference>
<evidence type="ECO:0000259" key="7">
    <source>
        <dbReference type="Pfam" id="PF02706"/>
    </source>
</evidence>
<evidence type="ECO:0000256" key="6">
    <source>
        <dbReference type="SAM" id="Phobius"/>
    </source>
</evidence>
<comment type="caution">
    <text evidence="9">The sequence shown here is derived from an EMBL/GenBank/DDBJ whole genome shotgun (WGS) entry which is preliminary data.</text>
</comment>
<evidence type="ECO:0000256" key="4">
    <source>
        <dbReference type="ARBA" id="ARBA00022989"/>
    </source>
</evidence>
<keyword evidence="10" id="KW-1185">Reference proteome</keyword>
<feature type="domain" description="Polysaccharide chain length determinant N-terminal" evidence="7">
    <location>
        <begin position="18"/>
        <end position="77"/>
    </location>
</feature>
<evidence type="ECO:0000313" key="10">
    <source>
        <dbReference type="Proteomes" id="UP000479132"/>
    </source>
</evidence>
<keyword evidence="2" id="KW-1003">Cell membrane</keyword>
<dbReference type="Pfam" id="PF13807">
    <property type="entry name" value="GNVR"/>
    <property type="match status" value="1"/>
</dbReference>
<dbReference type="InterPro" id="IPR003856">
    <property type="entry name" value="LPS_length_determ_N"/>
</dbReference>
<proteinExistence type="predicted"/>
<organism evidence="9 10">
    <name type="scientific">Fodinibius halophilus</name>
    <dbReference type="NCBI Taxonomy" id="1736908"/>
    <lineage>
        <taxon>Bacteria</taxon>
        <taxon>Pseudomonadati</taxon>
        <taxon>Balneolota</taxon>
        <taxon>Balneolia</taxon>
        <taxon>Balneolales</taxon>
        <taxon>Balneolaceae</taxon>
        <taxon>Fodinibius</taxon>
    </lineage>
</organism>
<protein>
    <recommendedName>
        <fullName evidence="11">Polysaccharide chain length determinant N-terminal domain-containing protein</fullName>
    </recommendedName>
</protein>
<keyword evidence="5 6" id="KW-0472">Membrane</keyword>
<dbReference type="AlphaFoldDB" id="A0A6M1TIB8"/>
<feature type="transmembrane region" description="Helical" evidence="6">
    <location>
        <begin position="351"/>
        <end position="370"/>
    </location>
</feature>
<dbReference type="InterPro" id="IPR050445">
    <property type="entry name" value="Bact_polysacc_biosynth/exp"/>
</dbReference>
<name>A0A6M1TIB8_9BACT</name>
<dbReference type="PANTHER" id="PTHR32309">
    <property type="entry name" value="TYROSINE-PROTEIN KINASE"/>
    <property type="match status" value="1"/>
</dbReference>
<keyword evidence="3 6" id="KW-0812">Transmembrane</keyword>
<dbReference type="GO" id="GO:0005886">
    <property type="term" value="C:plasma membrane"/>
    <property type="evidence" value="ECO:0007669"/>
    <property type="project" value="UniProtKB-SubCell"/>
</dbReference>
<feature type="transmembrane region" description="Helical" evidence="6">
    <location>
        <begin position="34"/>
        <end position="54"/>
    </location>
</feature>
<dbReference type="RefSeq" id="WP_165267973.1">
    <property type="nucleotide sequence ID" value="NZ_JAALLS010000009.1"/>
</dbReference>
<accession>A0A6M1TIB8</accession>
<comment type="subcellular location">
    <subcellularLocation>
        <location evidence="1">Cell membrane</location>
        <topology evidence="1">Multi-pass membrane protein</topology>
    </subcellularLocation>
</comment>
<sequence>MLVPAEEYEQFRAWSESEIDIEEILSFLWDKRWFITKITGAAAVLGLIVSLLMGSMYTSSASLMPEYSTESSGGSVQGLIEQYGGMLGMGGGTYASNSNAIRVELYPQIVESLPFQLELVEKEYYFPEHDTTATLRTYFDELYQPSAWQYITGYTIGLPFTVKEWITESMRSESTTQKQVTTPTGSTEVLHISKEKMELIEWMRQQVSASLNDETAVIEVQATMPTAQLSADVAKATISQLTGDVTAYRTEKIKTDLAYMKEQHQKAQNRFYAIRDSLAIFRDNNRNLSTARAQTEEQRLQSKYDLAYNLYNGLSQQLEQTKLKLQEHTPVFKTLDPVQVPLEKSSPNRPLIVIMLMFLGAFGVVGYLFIREWMEDSVLLDG</sequence>
<keyword evidence="4 6" id="KW-1133">Transmembrane helix</keyword>
<dbReference type="InterPro" id="IPR032807">
    <property type="entry name" value="GNVR"/>
</dbReference>
<dbReference type="GO" id="GO:0004713">
    <property type="term" value="F:protein tyrosine kinase activity"/>
    <property type="evidence" value="ECO:0007669"/>
    <property type="project" value="TreeGrafter"/>
</dbReference>
<evidence type="ECO:0000313" key="9">
    <source>
        <dbReference type="EMBL" id="NGP88340.1"/>
    </source>
</evidence>
<dbReference type="Proteomes" id="UP000479132">
    <property type="component" value="Unassembled WGS sequence"/>
</dbReference>
<dbReference type="PANTHER" id="PTHR32309:SF13">
    <property type="entry name" value="FERRIC ENTEROBACTIN TRANSPORT PROTEIN FEPE"/>
    <property type="match status" value="1"/>
</dbReference>
<gene>
    <name evidence="9" type="ORF">G3569_08225</name>
</gene>
<evidence type="ECO:0000256" key="3">
    <source>
        <dbReference type="ARBA" id="ARBA00022692"/>
    </source>
</evidence>